<dbReference type="OrthoDB" id="5835829at2759"/>
<dbReference type="InterPro" id="IPR035595">
    <property type="entry name" value="UDP_glycos_trans_CS"/>
</dbReference>
<keyword evidence="7" id="KW-1185">Reference proteome</keyword>
<gene>
    <name evidence="6" type="ORF">CCACVL1_04233</name>
</gene>
<protein>
    <recommendedName>
        <fullName evidence="5">Glycosyltransferase</fullName>
        <ecNumber evidence="5">2.4.1.-</ecNumber>
    </recommendedName>
</protein>
<accession>A0A1R3JU69</accession>
<dbReference type="Pfam" id="PF00201">
    <property type="entry name" value="UDPGT"/>
    <property type="match status" value="1"/>
</dbReference>
<dbReference type="InterPro" id="IPR002213">
    <property type="entry name" value="UDP_glucos_trans"/>
</dbReference>
<evidence type="ECO:0000256" key="4">
    <source>
        <dbReference type="RuleBase" id="RU003718"/>
    </source>
</evidence>
<comment type="similarity">
    <text evidence="1 4">Belongs to the UDP-glycosyltransferase family.</text>
</comment>
<evidence type="ECO:0000256" key="5">
    <source>
        <dbReference type="RuleBase" id="RU362057"/>
    </source>
</evidence>
<keyword evidence="2 4" id="KW-0328">Glycosyltransferase</keyword>
<dbReference type="AlphaFoldDB" id="A0A1R3JU69"/>
<name>A0A1R3JU69_COCAP</name>
<dbReference type="PANTHER" id="PTHR48045:SF34">
    <property type="entry name" value="ISOFLAVONE 7-O-GLUCOSYLTRANSFERASE 1-LIKE"/>
    <property type="match status" value="1"/>
</dbReference>
<dbReference type="FunFam" id="3.40.50.2000:FF:000129">
    <property type="entry name" value="Glycosyltransferase"/>
    <property type="match status" value="1"/>
</dbReference>
<evidence type="ECO:0000256" key="1">
    <source>
        <dbReference type="ARBA" id="ARBA00009995"/>
    </source>
</evidence>
<dbReference type="Proteomes" id="UP000188268">
    <property type="component" value="Unassembled WGS sequence"/>
</dbReference>
<dbReference type="Gramene" id="OMO98378">
    <property type="protein sequence ID" value="OMO98378"/>
    <property type="gene ID" value="CCACVL1_04233"/>
</dbReference>
<evidence type="ECO:0000256" key="2">
    <source>
        <dbReference type="ARBA" id="ARBA00022676"/>
    </source>
</evidence>
<organism evidence="6 7">
    <name type="scientific">Corchorus capsularis</name>
    <name type="common">Jute</name>
    <dbReference type="NCBI Taxonomy" id="210143"/>
    <lineage>
        <taxon>Eukaryota</taxon>
        <taxon>Viridiplantae</taxon>
        <taxon>Streptophyta</taxon>
        <taxon>Embryophyta</taxon>
        <taxon>Tracheophyta</taxon>
        <taxon>Spermatophyta</taxon>
        <taxon>Magnoliopsida</taxon>
        <taxon>eudicotyledons</taxon>
        <taxon>Gunneridae</taxon>
        <taxon>Pentapetalae</taxon>
        <taxon>rosids</taxon>
        <taxon>malvids</taxon>
        <taxon>Malvales</taxon>
        <taxon>Malvaceae</taxon>
        <taxon>Grewioideae</taxon>
        <taxon>Apeibeae</taxon>
        <taxon>Corchorus</taxon>
    </lineage>
</organism>
<keyword evidence="3 4" id="KW-0808">Transferase</keyword>
<evidence type="ECO:0000313" key="6">
    <source>
        <dbReference type="EMBL" id="OMO98378.1"/>
    </source>
</evidence>
<dbReference type="Gene3D" id="3.40.50.2000">
    <property type="entry name" value="Glycogen Phosphorylase B"/>
    <property type="match status" value="2"/>
</dbReference>
<evidence type="ECO:0000313" key="7">
    <source>
        <dbReference type="Proteomes" id="UP000188268"/>
    </source>
</evidence>
<dbReference type="FunFam" id="3.40.50.2000:FF:000091">
    <property type="entry name" value="Glycosyltransferase"/>
    <property type="match status" value="1"/>
</dbReference>
<dbReference type="PROSITE" id="PS00375">
    <property type="entry name" value="UDPGT"/>
    <property type="match status" value="1"/>
</dbReference>
<dbReference type="STRING" id="210143.A0A1R3JU69"/>
<dbReference type="EMBL" id="AWWV01007096">
    <property type="protein sequence ID" value="OMO98378.1"/>
    <property type="molecule type" value="Genomic_DNA"/>
</dbReference>
<dbReference type="GO" id="GO:0080043">
    <property type="term" value="F:quercetin 3-O-glucosyltransferase activity"/>
    <property type="evidence" value="ECO:0007669"/>
    <property type="project" value="UniProtKB-ARBA"/>
</dbReference>
<comment type="caution">
    <text evidence="6">The sequence shown here is derived from an EMBL/GenBank/DDBJ whole genome shotgun (WGS) entry which is preliminary data.</text>
</comment>
<dbReference type="SUPFAM" id="SSF53756">
    <property type="entry name" value="UDP-Glycosyltransferase/glycogen phosphorylase"/>
    <property type="match status" value="1"/>
</dbReference>
<dbReference type="CDD" id="cd03784">
    <property type="entry name" value="GT1_Gtf-like"/>
    <property type="match status" value="1"/>
</dbReference>
<sequence>MAQLTNSEPHVAVLNFPFGSHAAALLTLLNRLAMACPNTLFSFFNTAQSNNSVFSSQQTQPNIKAYNVADGVPDGYVFGGKPEEGIELFMKAAQENFKQGVEVAVAESGRKLSCLVTDAFLWFGKDMAMEYGVPWLASFTSGVFPLSSHVYTDLLREKFGVAGIVGREDEALNFIPGMSDIRIGDLPEGIVSGNLDSIFSRMLHRMGQVLPEAAAVLINDFEEVDPVITNDLKSKLKKLLPVGPFILSATAAAVSDSYGCLAWLDKQKPASVAYIGFGSVATPPPNELVALAEALEASRVPFIWSLRDKFKVHLPNGFIERANGIVVPWAPQPQVLAHAAVGVFFSHCGHSSLLESIAGGVPMIARPFFGEQNLNARVIEAVWEIGVIVKGGIFTNNGIISCLDLVLAQEKGKQMRQNLKALKELAHAAVGPQGSTTRNFKQLLDLICTKTSA</sequence>
<dbReference type="PANTHER" id="PTHR48045">
    <property type="entry name" value="UDP-GLYCOSYLTRANSFERASE 72B1"/>
    <property type="match status" value="1"/>
</dbReference>
<dbReference type="OMA" id="FMEVAPQ"/>
<proteinExistence type="inferred from homology"/>
<evidence type="ECO:0000256" key="3">
    <source>
        <dbReference type="ARBA" id="ARBA00022679"/>
    </source>
</evidence>
<reference evidence="6 7" key="1">
    <citation type="submission" date="2013-09" db="EMBL/GenBank/DDBJ databases">
        <title>Corchorus capsularis genome sequencing.</title>
        <authorList>
            <person name="Alam M."/>
            <person name="Haque M.S."/>
            <person name="Islam M.S."/>
            <person name="Emdad E.M."/>
            <person name="Islam M.M."/>
            <person name="Ahmed B."/>
            <person name="Halim A."/>
            <person name="Hossen Q.M.M."/>
            <person name="Hossain M.Z."/>
            <person name="Ahmed R."/>
            <person name="Khan M.M."/>
            <person name="Islam R."/>
            <person name="Rashid M.M."/>
            <person name="Khan S.A."/>
            <person name="Rahman M.S."/>
            <person name="Alam M."/>
        </authorList>
    </citation>
    <scope>NUCLEOTIDE SEQUENCE [LARGE SCALE GENOMIC DNA]</scope>
    <source>
        <strain evidence="7">cv. CVL-1</strain>
        <tissue evidence="6">Whole seedling</tissue>
    </source>
</reference>
<dbReference type="EC" id="2.4.1.-" evidence="5"/>